<dbReference type="EMBL" id="KN824296">
    <property type="protein sequence ID" value="KIM27874.1"/>
    <property type="molecule type" value="Genomic_DNA"/>
</dbReference>
<evidence type="ECO:0000256" key="1">
    <source>
        <dbReference type="PROSITE-ProRule" id="PRU00290"/>
    </source>
</evidence>
<dbReference type="PRINTS" id="PR00219">
    <property type="entry name" value="SYNAPTOBREVN"/>
</dbReference>
<proteinExistence type="predicted"/>
<feature type="domain" description="V-SNARE coiled-coil homology" evidence="3">
    <location>
        <begin position="30"/>
        <end position="68"/>
    </location>
</feature>
<dbReference type="Pfam" id="PF00957">
    <property type="entry name" value="Synaptobrevin"/>
    <property type="match status" value="1"/>
</dbReference>
<reference evidence="4 5" key="1">
    <citation type="submission" date="2014-04" db="EMBL/GenBank/DDBJ databases">
        <authorList>
            <consortium name="DOE Joint Genome Institute"/>
            <person name="Kuo A."/>
            <person name="Zuccaro A."/>
            <person name="Kohler A."/>
            <person name="Nagy L.G."/>
            <person name="Floudas D."/>
            <person name="Copeland A."/>
            <person name="Barry K.W."/>
            <person name="Cichocki N."/>
            <person name="Veneault-Fourrey C."/>
            <person name="LaButti K."/>
            <person name="Lindquist E.A."/>
            <person name="Lipzen A."/>
            <person name="Lundell T."/>
            <person name="Morin E."/>
            <person name="Murat C."/>
            <person name="Sun H."/>
            <person name="Tunlid A."/>
            <person name="Henrissat B."/>
            <person name="Grigoriev I.V."/>
            <person name="Hibbett D.S."/>
            <person name="Martin F."/>
            <person name="Nordberg H.P."/>
            <person name="Cantor M.N."/>
            <person name="Hua S.X."/>
        </authorList>
    </citation>
    <scope>NUCLEOTIDE SEQUENCE [LARGE SCALE GENOMIC DNA]</scope>
    <source>
        <strain evidence="4 5">MAFF 305830</strain>
    </source>
</reference>
<feature type="region of interest" description="Disordered" evidence="2">
    <location>
        <begin position="1"/>
        <end position="34"/>
    </location>
</feature>
<evidence type="ECO:0000313" key="5">
    <source>
        <dbReference type="Proteomes" id="UP000054097"/>
    </source>
</evidence>
<evidence type="ECO:0000259" key="3">
    <source>
        <dbReference type="PROSITE" id="PS50892"/>
    </source>
</evidence>
<protein>
    <recommendedName>
        <fullName evidence="3">V-SNARE coiled-coil homology domain-containing protein</fullName>
    </recommendedName>
</protein>
<evidence type="ECO:0000313" key="4">
    <source>
        <dbReference type="EMBL" id="KIM27874.1"/>
    </source>
</evidence>
<gene>
    <name evidence="4" type="ORF">M408DRAFT_329802</name>
</gene>
<dbReference type="SUPFAM" id="SSF58038">
    <property type="entry name" value="SNARE fusion complex"/>
    <property type="match status" value="1"/>
</dbReference>
<evidence type="ECO:0000256" key="2">
    <source>
        <dbReference type="SAM" id="MobiDB-lite"/>
    </source>
</evidence>
<keyword evidence="5" id="KW-1185">Reference proteome</keyword>
<dbReference type="Proteomes" id="UP000054097">
    <property type="component" value="Unassembled WGS sequence"/>
</dbReference>
<dbReference type="PROSITE" id="PS50892">
    <property type="entry name" value="V_SNARE"/>
    <property type="match status" value="1"/>
</dbReference>
<dbReference type="InterPro" id="IPR042887">
    <property type="entry name" value="VAMP4"/>
</dbReference>
<dbReference type="STRING" id="933852.A0A0C3B6V4"/>
<dbReference type="GO" id="GO:0016020">
    <property type="term" value="C:membrane"/>
    <property type="evidence" value="ECO:0007669"/>
    <property type="project" value="InterPro"/>
</dbReference>
<feature type="non-terminal residue" evidence="4">
    <location>
        <position position="1"/>
    </location>
</feature>
<dbReference type="Gene3D" id="1.20.5.110">
    <property type="match status" value="1"/>
</dbReference>
<accession>A0A0C3B6V4</accession>
<dbReference type="PANTHER" id="PTHR46897">
    <property type="entry name" value="VESICLE-ASSOCIATED MEMBRANE PROTEIN 4"/>
    <property type="match status" value="1"/>
</dbReference>
<dbReference type="InterPro" id="IPR001388">
    <property type="entry name" value="Synaptobrevin-like"/>
</dbReference>
<dbReference type="AlphaFoldDB" id="A0A0C3B6V4"/>
<sequence length="68" mass="7091">RSEPYDPYLPRGGAAGSSSGATRGAGGSTQTAHIQKQIDETVSAMRDNIASVAERGERLDALQDKTGE</sequence>
<reference evidence="5" key="2">
    <citation type="submission" date="2015-01" db="EMBL/GenBank/DDBJ databases">
        <title>Evolutionary Origins and Diversification of the Mycorrhizal Mutualists.</title>
        <authorList>
            <consortium name="DOE Joint Genome Institute"/>
            <consortium name="Mycorrhizal Genomics Consortium"/>
            <person name="Kohler A."/>
            <person name="Kuo A."/>
            <person name="Nagy L.G."/>
            <person name="Floudas D."/>
            <person name="Copeland A."/>
            <person name="Barry K.W."/>
            <person name="Cichocki N."/>
            <person name="Veneault-Fourrey C."/>
            <person name="LaButti K."/>
            <person name="Lindquist E.A."/>
            <person name="Lipzen A."/>
            <person name="Lundell T."/>
            <person name="Morin E."/>
            <person name="Murat C."/>
            <person name="Riley R."/>
            <person name="Ohm R."/>
            <person name="Sun H."/>
            <person name="Tunlid A."/>
            <person name="Henrissat B."/>
            <person name="Grigoriev I.V."/>
            <person name="Hibbett D.S."/>
            <person name="Martin F."/>
        </authorList>
    </citation>
    <scope>NUCLEOTIDE SEQUENCE [LARGE SCALE GENOMIC DNA]</scope>
    <source>
        <strain evidence="5">MAFF 305830</strain>
    </source>
</reference>
<dbReference type="GO" id="GO:0016192">
    <property type="term" value="P:vesicle-mediated transport"/>
    <property type="evidence" value="ECO:0007669"/>
    <property type="project" value="InterPro"/>
</dbReference>
<dbReference type="GO" id="GO:0090161">
    <property type="term" value="P:Golgi ribbon formation"/>
    <property type="evidence" value="ECO:0007669"/>
    <property type="project" value="InterPro"/>
</dbReference>
<dbReference type="HOGENOM" id="CLU_064620_2_2_1"/>
<name>A0A0C3B6V4_SERVB</name>
<dbReference type="InterPro" id="IPR042855">
    <property type="entry name" value="V_SNARE_CC"/>
</dbReference>
<dbReference type="OrthoDB" id="190375at2759"/>
<dbReference type="PANTHER" id="PTHR46897:SF1">
    <property type="entry name" value="VESICLE-ASSOCIATED MEMBRANE PROTEIN 4"/>
    <property type="match status" value="1"/>
</dbReference>
<keyword evidence="1" id="KW-0175">Coiled coil</keyword>
<organism evidence="4 5">
    <name type="scientific">Serendipita vermifera MAFF 305830</name>
    <dbReference type="NCBI Taxonomy" id="933852"/>
    <lineage>
        <taxon>Eukaryota</taxon>
        <taxon>Fungi</taxon>
        <taxon>Dikarya</taxon>
        <taxon>Basidiomycota</taxon>
        <taxon>Agaricomycotina</taxon>
        <taxon>Agaricomycetes</taxon>
        <taxon>Sebacinales</taxon>
        <taxon>Serendipitaceae</taxon>
        <taxon>Serendipita</taxon>
    </lineage>
</organism>